<protein>
    <recommendedName>
        <fullName evidence="1">Oxidoreductase molybdopterin-binding domain-containing protein</fullName>
    </recommendedName>
</protein>
<reference evidence="2 3" key="1">
    <citation type="submission" date="2021-02" db="EMBL/GenBank/DDBJ databases">
        <title>Complete genome of Desulfoluna sp. strain ASN36.</title>
        <authorList>
            <person name="Takahashi A."/>
            <person name="Kojima H."/>
            <person name="Fukui M."/>
        </authorList>
    </citation>
    <scope>NUCLEOTIDE SEQUENCE [LARGE SCALE GENOMIC DNA]</scope>
    <source>
        <strain evidence="2 3">ASN36</strain>
    </source>
</reference>
<evidence type="ECO:0000259" key="1">
    <source>
        <dbReference type="Pfam" id="PF00174"/>
    </source>
</evidence>
<gene>
    <name evidence="2" type="ORF">DSLASN_31130</name>
</gene>
<dbReference type="InterPro" id="IPR036374">
    <property type="entry name" value="OxRdtase_Mopterin-bd_sf"/>
</dbReference>
<dbReference type="RefSeq" id="WP_236888904.1">
    <property type="nucleotide sequence ID" value="NZ_AP024488.1"/>
</dbReference>
<evidence type="ECO:0000313" key="3">
    <source>
        <dbReference type="Proteomes" id="UP001320148"/>
    </source>
</evidence>
<dbReference type="Gene3D" id="3.90.420.10">
    <property type="entry name" value="Oxidoreductase, molybdopterin-binding domain"/>
    <property type="match status" value="1"/>
</dbReference>
<proteinExistence type="predicted"/>
<name>A0ABM7PJV9_9BACT</name>
<keyword evidence="3" id="KW-1185">Reference proteome</keyword>
<dbReference type="Proteomes" id="UP001320148">
    <property type="component" value="Chromosome"/>
</dbReference>
<evidence type="ECO:0000313" key="2">
    <source>
        <dbReference type="EMBL" id="BCS97481.1"/>
    </source>
</evidence>
<accession>A0ABM7PJV9</accession>
<dbReference type="InterPro" id="IPR000572">
    <property type="entry name" value="OxRdtase_Mopterin-bd_dom"/>
</dbReference>
<dbReference type="SUPFAM" id="SSF56524">
    <property type="entry name" value="Oxidoreductase molybdopterin-binding domain"/>
    <property type="match status" value="1"/>
</dbReference>
<dbReference type="Pfam" id="PF00174">
    <property type="entry name" value="Oxidored_molyb"/>
    <property type="match status" value="1"/>
</dbReference>
<feature type="domain" description="Oxidoreductase molybdopterin-binding" evidence="1">
    <location>
        <begin position="35"/>
        <end position="105"/>
    </location>
</feature>
<dbReference type="EMBL" id="AP024488">
    <property type="protein sequence ID" value="BCS97481.1"/>
    <property type="molecule type" value="Genomic_DNA"/>
</dbReference>
<organism evidence="2 3">
    <name type="scientific">Desulfoluna limicola</name>
    <dbReference type="NCBI Taxonomy" id="2810562"/>
    <lineage>
        <taxon>Bacteria</taxon>
        <taxon>Pseudomonadati</taxon>
        <taxon>Thermodesulfobacteriota</taxon>
        <taxon>Desulfobacteria</taxon>
        <taxon>Desulfobacterales</taxon>
        <taxon>Desulfolunaceae</taxon>
        <taxon>Desulfoluna</taxon>
    </lineage>
</organism>
<sequence length="270" mass="29477">MGPRQGAFPTEIPWRAMAGDAVSILSVDPNFGSGGPSRYTGVPLQRFLDRAGVGPMQGVTVIGRDQYAVYIPAKLAANPQVVIVSEREGQPLTDYRGGPLKLLFPPDLNMHLSAYCWYVETLIPDYYENPGITVRVDGNMRRYTPADLDALLPVKRALYLSIPAGYRWDLPKLVQPSRVTGLKLGALFTGEDLSGKTMTLTPFSGRPITLPVDPLLSCEVLLVYRINDEAIHPSMGGPFSVYFPVMTCAALEGIAPETASLFFLNEISID</sequence>